<evidence type="ECO:0000256" key="3">
    <source>
        <dbReference type="ARBA" id="ARBA00022729"/>
    </source>
</evidence>
<name>A0A1M5MKP5_9RHOB</name>
<sequence length="339" mass="35817">MKKSVIYGAATLACMSAVAATAGTLDDVKARGKLNCGVTTGVVGFSAPNAEGVWEGFDVDVCRAVAAAVLGDSTAVEFVPTTPKTRFTALSAGEIDMLSRVTTWTLSRDADLKFTFVGVNYYDGQGFMVPQELGVSSAKELDGATVCIQTGTTTELNLADFFRSNNISYEPVPIETVAEAQQQYIAGSCDVFTTDASQLASTRATFENPSDHVILGDIISKEPLGPTVRHGDDEWADVVRWSYNALVAAEELGVTSANIGTLAESGSDNPEINRLLGKEGSMGEMLGLDADWAVRIISAVGNYGESFERNLGSQSAIGLARGLNALWTEGGLQYSPPVR</sequence>
<proteinExistence type="inferred from homology"/>
<feature type="chain" id="PRO_5012296512" evidence="5">
    <location>
        <begin position="20"/>
        <end position="339"/>
    </location>
</feature>
<dbReference type="SMART" id="SM00062">
    <property type="entry name" value="PBPb"/>
    <property type="match status" value="1"/>
</dbReference>
<evidence type="ECO:0000313" key="8">
    <source>
        <dbReference type="Proteomes" id="UP000184211"/>
    </source>
</evidence>
<organism evidence="7 8">
    <name type="scientific">Cognatishimia maritima</name>
    <dbReference type="NCBI Taxonomy" id="870908"/>
    <lineage>
        <taxon>Bacteria</taxon>
        <taxon>Pseudomonadati</taxon>
        <taxon>Pseudomonadota</taxon>
        <taxon>Alphaproteobacteria</taxon>
        <taxon>Rhodobacterales</taxon>
        <taxon>Paracoccaceae</taxon>
        <taxon>Cognatishimia</taxon>
    </lineage>
</organism>
<dbReference type="InterPro" id="IPR051455">
    <property type="entry name" value="Bact_solute-bind_prot3"/>
</dbReference>
<keyword evidence="8" id="KW-1185">Reference proteome</keyword>
<evidence type="ECO:0000313" key="7">
    <source>
        <dbReference type="EMBL" id="SHG77878.1"/>
    </source>
</evidence>
<reference evidence="8" key="1">
    <citation type="submission" date="2016-11" db="EMBL/GenBank/DDBJ databases">
        <authorList>
            <person name="Varghese N."/>
            <person name="Submissions S."/>
        </authorList>
    </citation>
    <scope>NUCLEOTIDE SEQUENCE [LARGE SCALE GENOMIC DNA]</scope>
    <source>
        <strain evidence="8">DSM 28223</strain>
    </source>
</reference>
<dbReference type="RefSeq" id="WP_072791796.1">
    <property type="nucleotide sequence ID" value="NZ_FQWM01000002.1"/>
</dbReference>
<protein>
    <submittedName>
        <fullName evidence="7">L-glutamine-binding protein /L-glutamate-binding protein /L-aspartate-binding protein /L-asparagine-binding protein</fullName>
    </submittedName>
</protein>
<dbReference type="PROSITE" id="PS01039">
    <property type="entry name" value="SBP_BACTERIAL_3"/>
    <property type="match status" value="1"/>
</dbReference>
<keyword evidence="2" id="KW-0813">Transport</keyword>
<feature type="domain" description="Solute-binding protein family 3/N-terminal" evidence="6">
    <location>
        <begin position="33"/>
        <end position="262"/>
    </location>
</feature>
<evidence type="ECO:0000259" key="6">
    <source>
        <dbReference type="SMART" id="SM00062"/>
    </source>
</evidence>
<dbReference type="CDD" id="cd13692">
    <property type="entry name" value="PBP2_BztA"/>
    <property type="match status" value="1"/>
</dbReference>
<gene>
    <name evidence="7" type="ORF">SAMN04488044_1262</name>
</gene>
<evidence type="ECO:0000256" key="2">
    <source>
        <dbReference type="ARBA" id="ARBA00022448"/>
    </source>
</evidence>
<accession>A0A1M5MKP5</accession>
<dbReference type="Pfam" id="PF00497">
    <property type="entry name" value="SBP_bac_3"/>
    <property type="match status" value="1"/>
</dbReference>
<evidence type="ECO:0000256" key="1">
    <source>
        <dbReference type="ARBA" id="ARBA00010333"/>
    </source>
</evidence>
<dbReference type="SUPFAM" id="SSF53850">
    <property type="entry name" value="Periplasmic binding protein-like II"/>
    <property type="match status" value="1"/>
</dbReference>
<dbReference type="PANTHER" id="PTHR30085:SF7">
    <property type="entry name" value="AMINO-ACID ABC TRANSPORTER-BINDING PROTEIN YHDW-RELATED"/>
    <property type="match status" value="1"/>
</dbReference>
<evidence type="ECO:0000256" key="4">
    <source>
        <dbReference type="RuleBase" id="RU003744"/>
    </source>
</evidence>
<dbReference type="EMBL" id="FQWM01000002">
    <property type="protein sequence ID" value="SHG77878.1"/>
    <property type="molecule type" value="Genomic_DNA"/>
</dbReference>
<dbReference type="GO" id="GO:0006865">
    <property type="term" value="P:amino acid transport"/>
    <property type="evidence" value="ECO:0007669"/>
    <property type="project" value="TreeGrafter"/>
</dbReference>
<dbReference type="Gene3D" id="3.40.190.10">
    <property type="entry name" value="Periplasmic binding protein-like II"/>
    <property type="match status" value="2"/>
</dbReference>
<dbReference type="InterPro" id="IPR001638">
    <property type="entry name" value="Solute-binding_3/MltF_N"/>
</dbReference>
<dbReference type="STRING" id="870908.SAMN04488044_1262"/>
<feature type="signal peptide" evidence="5">
    <location>
        <begin position="1"/>
        <end position="19"/>
    </location>
</feature>
<keyword evidence="3 5" id="KW-0732">Signal</keyword>
<comment type="similarity">
    <text evidence="1 4">Belongs to the bacterial solute-binding protein 3 family.</text>
</comment>
<dbReference type="OrthoDB" id="9777941at2"/>
<dbReference type="InterPro" id="IPR018313">
    <property type="entry name" value="SBP_3_CS"/>
</dbReference>
<dbReference type="AlphaFoldDB" id="A0A1M5MKP5"/>
<dbReference type="Proteomes" id="UP000184211">
    <property type="component" value="Unassembled WGS sequence"/>
</dbReference>
<dbReference type="PANTHER" id="PTHR30085">
    <property type="entry name" value="AMINO ACID ABC TRANSPORTER PERMEASE"/>
    <property type="match status" value="1"/>
</dbReference>
<evidence type="ECO:0000256" key="5">
    <source>
        <dbReference type="SAM" id="SignalP"/>
    </source>
</evidence>